<reference evidence="2 3" key="1">
    <citation type="journal article" date="2012" name="Science">
        <title>The Paleozoic origin of enzymatic lignin decomposition reconstructed from 31 fungal genomes.</title>
        <authorList>
            <person name="Floudas D."/>
            <person name="Binder M."/>
            <person name="Riley R."/>
            <person name="Barry K."/>
            <person name="Blanchette R.A."/>
            <person name="Henrissat B."/>
            <person name="Martinez A.T."/>
            <person name="Otillar R."/>
            <person name="Spatafora J.W."/>
            <person name="Yadav J.S."/>
            <person name="Aerts A."/>
            <person name="Benoit I."/>
            <person name="Boyd A."/>
            <person name="Carlson A."/>
            <person name="Copeland A."/>
            <person name="Coutinho P.M."/>
            <person name="de Vries R.P."/>
            <person name="Ferreira P."/>
            <person name="Findley K."/>
            <person name="Foster B."/>
            <person name="Gaskell J."/>
            <person name="Glotzer D."/>
            <person name="Gorecki P."/>
            <person name="Heitman J."/>
            <person name="Hesse C."/>
            <person name="Hori C."/>
            <person name="Igarashi K."/>
            <person name="Jurgens J.A."/>
            <person name="Kallen N."/>
            <person name="Kersten P."/>
            <person name="Kohler A."/>
            <person name="Kuees U."/>
            <person name="Kumar T.K.A."/>
            <person name="Kuo A."/>
            <person name="LaButti K."/>
            <person name="Larrondo L.F."/>
            <person name="Lindquist E."/>
            <person name="Ling A."/>
            <person name="Lombard V."/>
            <person name="Lucas S."/>
            <person name="Lundell T."/>
            <person name="Martin R."/>
            <person name="McLaughlin D.J."/>
            <person name="Morgenstern I."/>
            <person name="Morin E."/>
            <person name="Murat C."/>
            <person name="Nagy L.G."/>
            <person name="Nolan M."/>
            <person name="Ohm R.A."/>
            <person name="Patyshakuliyeva A."/>
            <person name="Rokas A."/>
            <person name="Ruiz-Duenas F.J."/>
            <person name="Sabat G."/>
            <person name="Salamov A."/>
            <person name="Samejima M."/>
            <person name="Schmutz J."/>
            <person name="Slot J.C."/>
            <person name="St John F."/>
            <person name="Stenlid J."/>
            <person name="Sun H."/>
            <person name="Sun S."/>
            <person name="Syed K."/>
            <person name="Tsang A."/>
            <person name="Wiebenga A."/>
            <person name="Young D."/>
            <person name="Pisabarro A."/>
            <person name="Eastwood D.C."/>
            <person name="Martin F."/>
            <person name="Cullen D."/>
            <person name="Grigoriev I.V."/>
            <person name="Hibbett D.S."/>
        </authorList>
    </citation>
    <scope>NUCLEOTIDE SEQUENCE [LARGE SCALE GENOMIC DNA]</scope>
    <source>
        <strain evidence="2 3">MD-104</strain>
    </source>
</reference>
<dbReference type="STRING" id="742152.A0A2H3IUI1"/>
<dbReference type="EMBL" id="KB467831">
    <property type="protein sequence ID" value="PCH33371.1"/>
    <property type="molecule type" value="Genomic_DNA"/>
</dbReference>
<dbReference type="OrthoDB" id="2745518at2759"/>
<evidence type="ECO:0000313" key="3">
    <source>
        <dbReference type="Proteomes" id="UP000218811"/>
    </source>
</evidence>
<protein>
    <recommendedName>
        <fullName evidence="4">Aprataxin and PNK-like factor PBZ domain-containing protein</fullName>
    </recommendedName>
</protein>
<organism evidence="2 3">
    <name type="scientific">Wolfiporia cocos (strain MD-104)</name>
    <name type="common">Brown rot fungus</name>
    <dbReference type="NCBI Taxonomy" id="742152"/>
    <lineage>
        <taxon>Eukaryota</taxon>
        <taxon>Fungi</taxon>
        <taxon>Dikarya</taxon>
        <taxon>Basidiomycota</taxon>
        <taxon>Agaricomycotina</taxon>
        <taxon>Agaricomycetes</taxon>
        <taxon>Polyporales</taxon>
        <taxon>Phaeolaceae</taxon>
        <taxon>Wolfiporia</taxon>
    </lineage>
</organism>
<proteinExistence type="predicted"/>
<name>A0A2H3IUI1_WOLCO</name>
<dbReference type="OMA" id="YILCYNI"/>
<evidence type="ECO:0008006" key="4">
    <source>
        <dbReference type="Google" id="ProtNLM"/>
    </source>
</evidence>
<gene>
    <name evidence="2" type="ORF">WOLCODRAFT_147473</name>
</gene>
<sequence>MPRVRNPPECYKMQFTDLNQDLIDRILTSLSDFNSLASANAAGPPLAFPAALRLARKPFFREWFGRRIEEVNKIVPDAGPDEVHIVQQPIDRREAERLVKNGIVVRALEDVFSWRCKDRRSSSSRLSPEESMRFHRAMYCFWLFCGIYCIPAKGVSNSSGAEINHSEHHAQFLRSFSAEELLEIRRVADFCADLFGWVTDYCDLFNCPVDAERTAIFTAHCRCNTEMGPEAVLENYNRLNVMNWLSYERLLLGRIRARHCREAPDDRARPRVAARESDPERGLWRARHVCRAVSGLKLYGKTNWSLIRGELSLTKLRLHLPGHLPRNEYEGERLVSRVWEPDGYARMMEEIFDAQYAPPKQTEAQAHAPKAGPWNAEGLYCAACVKVLLWERLWVWRGARQLLEPNHIRDDCRRGWKCRKQEHYGHAEMLNHFCMPARKDGEDLGSRRAKRKRGARRED</sequence>
<feature type="region of interest" description="Disordered" evidence="1">
    <location>
        <begin position="440"/>
        <end position="459"/>
    </location>
</feature>
<accession>A0A2H3IUI1</accession>
<dbReference type="Proteomes" id="UP000218811">
    <property type="component" value="Unassembled WGS sequence"/>
</dbReference>
<keyword evidence="3" id="KW-1185">Reference proteome</keyword>
<dbReference type="AlphaFoldDB" id="A0A2H3IUI1"/>
<evidence type="ECO:0000313" key="2">
    <source>
        <dbReference type="EMBL" id="PCH33371.1"/>
    </source>
</evidence>
<feature type="compositionally biased region" description="Basic residues" evidence="1">
    <location>
        <begin position="447"/>
        <end position="459"/>
    </location>
</feature>
<evidence type="ECO:0000256" key="1">
    <source>
        <dbReference type="SAM" id="MobiDB-lite"/>
    </source>
</evidence>